<comment type="caution">
    <text evidence="2">The sequence shown here is derived from an EMBL/GenBank/DDBJ whole genome shotgun (WGS) entry which is preliminary data.</text>
</comment>
<evidence type="ECO:0000313" key="2">
    <source>
        <dbReference type="EMBL" id="MEN7429176.1"/>
    </source>
</evidence>
<accession>A0ABV0CDA3</accession>
<dbReference type="Proteomes" id="UP001405405">
    <property type="component" value="Unassembled WGS sequence"/>
</dbReference>
<evidence type="ECO:0000256" key="1">
    <source>
        <dbReference type="SAM" id="MobiDB-lite"/>
    </source>
</evidence>
<evidence type="ECO:0000313" key="3">
    <source>
        <dbReference type="Proteomes" id="UP001405405"/>
    </source>
</evidence>
<evidence type="ECO:0008006" key="4">
    <source>
        <dbReference type="Google" id="ProtNLM"/>
    </source>
</evidence>
<name>A0ABV0CDA3_9NEIS</name>
<sequence>MSSTQRPSKIVPRPGDQPGTGRRDDYRTDPHWLAAVGTIRNCMRCGSNVAVQVAHRNEGKGMALKNPDALSAALCMECHIALDNGNRFNLEFRRREMDRAIVHTLERLALAGLVQIDKQRLKELG</sequence>
<dbReference type="Gene3D" id="3.30.50.20">
    <property type="entry name" value="prophage-derive protein ybcO"/>
    <property type="match status" value="1"/>
</dbReference>
<dbReference type="RefSeq" id="WP_346787292.1">
    <property type="nucleotide sequence ID" value="NZ_JAYFSJ010000001.1"/>
</dbReference>
<organism evidence="2 3">
    <name type="scientific">Chromobacterium indicum</name>
    <dbReference type="NCBI Taxonomy" id="3110228"/>
    <lineage>
        <taxon>Bacteria</taxon>
        <taxon>Pseudomonadati</taxon>
        <taxon>Pseudomonadota</taxon>
        <taxon>Betaproteobacteria</taxon>
        <taxon>Neisseriales</taxon>
        <taxon>Chromobacteriaceae</taxon>
        <taxon>Chromobacterium</taxon>
    </lineage>
</organism>
<protein>
    <recommendedName>
        <fullName evidence="4">DUF1364 domain-containing protein</fullName>
    </recommendedName>
</protein>
<proteinExistence type="predicted"/>
<dbReference type="EMBL" id="JAYFSJ010000001">
    <property type="protein sequence ID" value="MEN7429176.1"/>
    <property type="molecule type" value="Genomic_DNA"/>
</dbReference>
<reference evidence="2 3" key="1">
    <citation type="submission" date="2023-12" db="EMBL/GenBank/DDBJ databases">
        <title>Chromobacterium sp. strain TRC.1.1.SA producing antimicrobial pigment.</title>
        <authorList>
            <person name="Verma N."/>
            <person name="Choksket S."/>
            <person name="Pinnaka A.K."/>
            <person name="Korpole S."/>
        </authorList>
    </citation>
    <scope>NUCLEOTIDE SEQUENCE [LARGE SCALE GENOMIC DNA]</scope>
    <source>
        <strain evidence="2 3">TRC1.1.SA</strain>
    </source>
</reference>
<gene>
    <name evidence="2" type="ORF">VA599_00375</name>
</gene>
<feature type="region of interest" description="Disordered" evidence="1">
    <location>
        <begin position="1"/>
        <end position="28"/>
    </location>
</feature>
<keyword evidence="3" id="KW-1185">Reference proteome</keyword>